<evidence type="ECO:0000256" key="4">
    <source>
        <dbReference type="ARBA" id="ARBA00023157"/>
    </source>
</evidence>
<dbReference type="InterPro" id="IPR048280">
    <property type="entry name" value="COX6B-like"/>
</dbReference>
<dbReference type="EMBL" id="NHTK01006071">
    <property type="protein sequence ID" value="PPQ65177.1"/>
    <property type="molecule type" value="Genomic_DNA"/>
</dbReference>
<keyword evidence="7" id="KW-1185">Reference proteome</keyword>
<keyword evidence="3" id="KW-0496">Mitochondrion</keyword>
<protein>
    <recommendedName>
        <fullName evidence="8">Cytochrome c oxidase assembly factor 6</fullName>
    </recommendedName>
</protein>
<dbReference type="GO" id="GO:0005739">
    <property type="term" value="C:mitochondrion"/>
    <property type="evidence" value="ECO:0007669"/>
    <property type="project" value="UniProtKB-SubCell"/>
</dbReference>
<evidence type="ECO:0000313" key="7">
    <source>
        <dbReference type="Proteomes" id="UP000284842"/>
    </source>
</evidence>
<dbReference type="Gene3D" id="1.10.10.140">
    <property type="entry name" value="Cytochrome c oxidase, subunit VIb"/>
    <property type="match status" value="1"/>
</dbReference>
<dbReference type="InterPro" id="IPR048281">
    <property type="entry name" value="COA6_fun"/>
</dbReference>
<evidence type="ECO:0000256" key="2">
    <source>
        <dbReference type="ARBA" id="ARBA00006425"/>
    </source>
</evidence>
<dbReference type="InParanoid" id="A0A409VG05"/>
<comment type="caution">
    <text evidence="6">The sequence shown here is derived from an EMBL/GenBank/DDBJ whole genome shotgun (WGS) entry which is preliminary data.</text>
</comment>
<dbReference type="SUPFAM" id="SSF47694">
    <property type="entry name" value="Cytochrome c oxidase subunit h"/>
    <property type="match status" value="1"/>
</dbReference>
<dbReference type="OrthoDB" id="5545577at2759"/>
<sequence length="101" mass="11674">MGWFSSSSKKEEDNAPSRENRKKCWETRDSYFACLDKAAVVKPGDEGTLCTTEKKLYEENCAKSWASSLFTCYIEYFNQRRVIADAQKERLARGNEQASKR</sequence>
<evidence type="ECO:0008006" key="8">
    <source>
        <dbReference type="Google" id="ProtNLM"/>
    </source>
</evidence>
<dbReference type="Proteomes" id="UP000284842">
    <property type="component" value="Unassembled WGS sequence"/>
</dbReference>
<name>A0A409VG05_9AGAR</name>
<evidence type="ECO:0000256" key="5">
    <source>
        <dbReference type="SAM" id="MobiDB-lite"/>
    </source>
</evidence>
<dbReference type="Pfam" id="PF02297">
    <property type="entry name" value="COX6B"/>
    <property type="match status" value="1"/>
</dbReference>
<organism evidence="6 7">
    <name type="scientific">Panaeolus cyanescens</name>
    <dbReference type="NCBI Taxonomy" id="181874"/>
    <lineage>
        <taxon>Eukaryota</taxon>
        <taxon>Fungi</taxon>
        <taxon>Dikarya</taxon>
        <taxon>Basidiomycota</taxon>
        <taxon>Agaricomycotina</taxon>
        <taxon>Agaricomycetes</taxon>
        <taxon>Agaricomycetidae</taxon>
        <taxon>Agaricales</taxon>
        <taxon>Agaricineae</taxon>
        <taxon>Galeropsidaceae</taxon>
        <taxon>Panaeolus</taxon>
    </lineage>
</organism>
<feature type="region of interest" description="Disordered" evidence="5">
    <location>
        <begin position="1"/>
        <end position="22"/>
    </location>
</feature>
<gene>
    <name evidence="6" type="ORF">CVT24_011054</name>
</gene>
<proteinExistence type="inferred from homology"/>
<accession>A0A409VG05</accession>
<evidence type="ECO:0000313" key="6">
    <source>
        <dbReference type="EMBL" id="PPQ65177.1"/>
    </source>
</evidence>
<dbReference type="InterPro" id="IPR036549">
    <property type="entry name" value="CX6/COA6-like_sf"/>
</dbReference>
<dbReference type="PANTHER" id="PTHR47677">
    <property type="entry name" value="CYTOCHROME C OXIDASE ASSEMBLY FACTOR 6"/>
    <property type="match status" value="1"/>
</dbReference>
<comment type="subcellular location">
    <subcellularLocation>
        <location evidence="1">Mitochondrion</location>
    </subcellularLocation>
</comment>
<dbReference type="FunCoup" id="A0A409VG05">
    <property type="interactions" value="16"/>
</dbReference>
<dbReference type="AlphaFoldDB" id="A0A409VG05"/>
<dbReference type="PANTHER" id="PTHR47677:SF1">
    <property type="entry name" value="CYTOCHROME C OXIDASE ASSEMBLY FACTOR 6"/>
    <property type="match status" value="1"/>
</dbReference>
<evidence type="ECO:0000256" key="3">
    <source>
        <dbReference type="ARBA" id="ARBA00023128"/>
    </source>
</evidence>
<dbReference type="STRING" id="181874.A0A409VG05"/>
<reference evidence="6 7" key="1">
    <citation type="journal article" date="2018" name="Evol. Lett.">
        <title>Horizontal gene cluster transfer increased hallucinogenic mushroom diversity.</title>
        <authorList>
            <person name="Reynolds H.T."/>
            <person name="Vijayakumar V."/>
            <person name="Gluck-Thaler E."/>
            <person name="Korotkin H.B."/>
            <person name="Matheny P.B."/>
            <person name="Slot J.C."/>
        </authorList>
    </citation>
    <scope>NUCLEOTIDE SEQUENCE [LARGE SCALE GENOMIC DNA]</scope>
    <source>
        <strain evidence="6 7">2629</strain>
    </source>
</reference>
<keyword evidence="4" id="KW-1015">Disulfide bond</keyword>
<comment type="similarity">
    <text evidence="2">Belongs to the cytochrome c oxidase subunit 6B family.</text>
</comment>
<evidence type="ECO:0000256" key="1">
    <source>
        <dbReference type="ARBA" id="ARBA00004173"/>
    </source>
</evidence>
<feature type="compositionally biased region" description="Basic and acidic residues" evidence="5">
    <location>
        <begin position="8"/>
        <end position="22"/>
    </location>
</feature>